<keyword evidence="3" id="KW-1185">Reference proteome</keyword>
<organism evidence="2 3">
    <name type="scientific">Blastococcus deserti</name>
    <dbReference type="NCBI Taxonomy" id="2259033"/>
    <lineage>
        <taxon>Bacteria</taxon>
        <taxon>Bacillati</taxon>
        <taxon>Actinomycetota</taxon>
        <taxon>Actinomycetes</taxon>
        <taxon>Geodermatophilales</taxon>
        <taxon>Geodermatophilaceae</taxon>
        <taxon>Blastococcus</taxon>
    </lineage>
</organism>
<sequence length="55" mass="5874">MTTSSHDAAASTGTARIHQEPRTASRRSRQACAAHQIHSGTSTWRGTPGPETAWT</sequence>
<feature type="compositionally biased region" description="Polar residues" evidence="1">
    <location>
        <begin position="1"/>
        <end position="14"/>
    </location>
</feature>
<reference evidence="3" key="1">
    <citation type="journal article" date="2019" name="Int. J. Syst. Evol. Microbiol.">
        <title>The Global Catalogue of Microorganisms (GCM) 10K type strain sequencing project: providing services to taxonomists for standard genome sequencing and annotation.</title>
        <authorList>
            <consortium name="The Broad Institute Genomics Platform"/>
            <consortium name="The Broad Institute Genome Sequencing Center for Infectious Disease"/>
            <person name="Wu L."/>
            <person name="Ma J."/>
        </authorList>
    </citation>
    <scope>NUCLEOTIDE SEQUENCE [LARGE SCALE GENOMIC DNA]</scope>
    <source>
        <strain evidence="3">JCM 3338</strain>
    </source>
</reference>
<protein>
    <submittedName>
        <fullName evidence="2">Uncharacterized protein</fullName>
    </submittedName>
</protein>
<evidence type="ECO:0000256" key="1">
    <source>
        <dbReference type="SAM" id="MobiDB-lite"/>
    </source>
</evidence>
<comment type="caution">
    <text evidence="2">The sequence shown here is derived from an EMBL/GenBank/DDBJ whole genome shotgun (WGS) entry which is preliminary data.</text>
</comment>
<dbReference type="Proteomes" id="UP001597402">
    <property type="component" value="Unassembled WGS sequence"/>
</dbReference>
<accession>A0ABW4XFM9</accession>
<gene>
    <name evidence="2" type="ORF">ACFSHS_22125</name>
</gene>
<proteinExistence type="predicted"/>
<evidence type="ECO:0000313" key="2">
    <source>
        <dbReference type="EMBL" id="MFD2094275.1"/>
    </source>
</evidence>
<feature type="region of interest" description="Disordered" evidence="1">
    <location>
        <begin position="1"/>
        <end position="55"/>
    </location>
</feature>
<evidence type="ECO:0000313" key="3">
    <source>
        <dbReference type="Proteomes" id="UP001597402"/>
    </source>
</evidence>
<dbReference type="RefSeq" id="WP_376880957.1">
    <property type="nucleotide sequence ID" value="NZ_JBHUHP010000030.1"/>
</dbReference>
<dbReference type="EMBL" id="JBHUHP010000030">
    <property type="protein sequence ID" value="MFD2094275.1"/>
    <property type="molecule type" value="Genomic_DNA"/>
</dbReference>
<name>A0ABW4XFM9_9ACTN</name>